<protein>
    <submittedName>
        <fullName evidence="1">Putative DNA-directed RNA polymerase betasubunit</fullName>
    </submittedName>
</protein>
<keyword evidence="2" id="KW-1185">Reference proteome</keyword>
<evidence type="ECO:0000313" key="2">
    <source>
        <dbReference type="Proteomes" id="UP000596247"/>
    </source>
</evidence>
<keyword evidence="1" id="KW-0804">Transcription</keyword>
<organism evidence="1 2">
    <name type="scientific">Klebsiella phage vB_KvM-Eowyn</name>
    <dbReference type="NCBI Taxonomy" id="2762819"/>
    <lineage>
        <taxon>Viruses</taxon>
        <taxon>Duplodnaviria</taxon>
        <taxon>Heunggongvirae</taxon>
        <taxon>Uroviricota</taxon>
        <taxon>Caudoviricetes</taxon>
        <taxon>Chimalliviridae</taxon>
        <taxon>Eowynvirus</taxon>
        <taxon>Eowynvirus eowyn</taxon>
    </lineage>
</organism>
<dbReference type="EMBL" id="LR881104">
    <property type="protein sequence ID" value="CAD5236173.1"/>
    <property type="molecule type" value="Genomic_DNA"/>
</dbReference>
<dbReference type="Proteomes" id="UP000596247">
    <property type="component" value="Chromosome"/>
</dbReference>
<proteinExistence type="predicted"/>
<dbReference type="SUPFAM" id="SSF64484">
    <property type="entry name" value="beta and beta-prime subunits of DNA dependent RNA-polymerase"/>
    <property type="match status" value="1"/>
</dbReference>
<keyword evidence="1" id="KW-0240">DNA-directed RNA polymerase</keyword>
<gene>
    <name evidence="1" type="ORF">LLCLJKAH_00184</name>
</gene>
<accession>A0A7R8MJJ8</accession>
<name>A0A7R8MJJ8_9CAUD</name>
<dbReference type="GO" id="GO:0000428">
    <property type="term" value="C:DNA-directed RNA polymerase complex"/>
    <property type="evidence" value="ECO:0007669"/>
    <property type="project" value="UniProtKB-KW"/>
</dbReference>
<evidence type="ECO:0000313" key="1">
    <source>
        <dbReference type="EMBL" id="CAD5236173.1"/>
    </source>
</evidence>
<sequence>MSAAMQPFNVWILTPDKTTVRMMKPTTSLDIFDGSTQNPHPEGLFSTEIYGRIGEDSRDTHFSYIHLGAQILHPLVFRTLGRLKSLYRDILLGTRFATWDDNEKDFVVSNAIQGQTGYSFFMSHYRDLVFKTNRSDSRNQRVELLNKFREKALTEYILVLPAGMRDIEVVDGRISQDEINDYYRALIQASNVFRGVTGTNEDPVFDNTRKSAQLAFNAIYDYLENMIQGKKGLIQAKWARRSVFNGTRNVLSAMDTTVDVLGSTRAVKAVNTQIGLYQFIKAVLPVTQYQLKTGFLSEVFIDQESQARLVNPDTLMSEMVDISVDSLDRWNTAEGLEKVISSFAKPSIRHKPIKIDGYYLGLIYVDKYHFKLFHDIRDLPEHLNKENVRPVSLAELIYISCHQRFKKVYGFITRYPITGAGSIYPSLLYCLTTANATRKLPLDENWEVMPTEYEALEFPSNNPADTWNDTMSPNLPFLAGLGADFDGDTGSVTAVYSPEATAECERYLKTKQAWVDGNGRLLINLDLPAVELVFHNITGH</sequence>
<reference evidence="1 2" key="1">
    <citation type="submission" date="2020-09" db="EMBL/GenBank/DDBJ databases">
        <authorList>
            <person name="Jameson E."/>
        </authorList>
    </citation>
    <scope>NUCLEOTIDE SEQUENCE [LARGE SCALE GENOMIC DNA]</scope>
</reference>